<dbReference type="Proteomes" id="UP001151752">
    <property type="component" value="Chromosome 6"/>
</dbReference>
<feature type="compositionally biased region" description="Basic and acidic residues" evidence="1">
    <location>
        <begin position="56"/>
        <end position="68"/>
    </location>
</feature>
<feature type="region of interest" description="Disordered" evidence="1">
    <location>
        <begin position="43"/>
        <end position="68"/>
    </location>
</feature>
<name>A0A9Q0ZUM0_9ROSI</name>
<gene>
    <name evidence="2" type="ORF">OIU74_029920</name>
</gene>
<evidence type="ECO:0000313" key="2">
    <source>
        <dbReference type="EMBL" id="KAJ6747553.1"/>
    </source>
</evidence>
<keyword evidence="3" id="KW-1185">Reference proteome</keyword>
<proteinExistence type="predicted"/>
<sequence>MQDKDTNLPGYYKKREVIVERDEVVEEGGAEEYVVDEFEGFEDGFEGDEEELEDGIEGKLEKSDEKEGNLETWTEFDLDSDEFEPLLEDEEGDVSNLDGF</sequence>
<reference evidence="2" key="2">
    <citation type="journal article" date="2023" name="Int. J. Mol. Sci.">
        <title>De Novo Assembly and Annotation of 11 Diverse Shrub Willow (Salix) Genomes Reveals Novel Gene Organization in Sex-Linked Regions.</title>
        <authorList>
            <person name="Hyden B."/>
            <person name="Feng K."/>
            <person name="Yates T.B."/>
            <person name="Jawdy S."/>
            <person name="Cereghino C."/>
            <person name="Smart L.B."/>
            <person name="Muchero W."/>
        </authorList>
    </citation>
    <scope>NUCLEOTIDE SEQUENCE</scope>
    <source>
        <tissue evidence="2">Shoot tip</tissue>
    </source>
</reference>
<evidence type="ECO:0000256" key="1">
    <source>
        <dbReference type="SAM" id="MobiDB-lite"/>
    </source>
</evidence>
<dbReference type="EMBL" id="JAPFFM010000009">
    <property type="protein sequence ID" value="KAJ6747553.1"/>
    <property type="molecule type" value="Genomic_DNA"/>
</dbReference>
<dbReference type="AlphaFoldDB" id="A0A9Q0ZUM0"/>
<reference evidence="2" key="1">
    <citation type="submission" date="2022-11" db="EMBL/GenBank/DDBJ databases">
        <authorList>
            <person name="Hyden B.L."/>
            <person name="Feng K."/>
            <person name="Yates T."/>
            <person name="Jawdy S."/>
            <person name="Smart L.B."/>
            <person name="Muchero W."/>
        </authorList>
    </citation>
    <scope>NUCLEOTIDE SEQUENCE</scope>
    <source>
        <tissue evidence="2">Shoot tip</tissue>
    </source>
</reference>
<organism evidence="2 3">
    <name type="scientific">Salix koriyanagi</name>
    <dbReference type="NCBI Taxonomy" id="2511006"/>
    <lineage>
        <taxon>Eukaryota</taxon>
        <taxon>Viridiplantae</taxon>
        <taxon>Streptophyta</taxon>
        <taxon>Embryophyta</taxon>
        <taxon>Tracheophyta</taxon>
        <taxon>Spermatophyta</taxon>
        <taxon>Magnoliopsida</taxon>
        <taxon>eudicotyledons</taxon>
        <taxon>Gunneridae</taxon>
        <taxon>Pentapetalae</taxon>
        <taxon>rosids</taxon>
        <taxon>fabids</taxon>
        <taxon>Malpighiales</taxon>
        <taxon>Salicaceae</taxon>
        <taxon>Saliceae</taxon>
        <taxon>Salix</taxon>
    </lineage>
</organism>
<protein>
    <submittedName>
        <fullName evidence="2">Uncharacterized protein</fullName>
    </submittedName>
</protein>
<accession>A0A9Q0ZUM0</accession>
<comment type="caution">
    <text evidence="2">The sequence shown here is derived from an EMBL/GenBank/DDBJ whole genome shotgun (WGS) entry which is preliminary data.</text>
</comment>
<evidence type="ECO:0000313" key="3">
    <source>
        <dbReference type="Proteomes" id="UP001151752"/>
    </source>
</evidence>
<feature type="compositionally biased region" description="Acidic residues" evidence="1">
    <location>
        <begin position="43"/>
        <end position="55"/>
    </location>
</feature>